<dbReference type="Proteomes" id="UP000198460">
    <property type="component" value="Unassembled WGS sequence"/>
</dbReference>
<evidence type="ECO:0000313" key="4">
    <source>
        <dbReference type="Proteomes" id="UP000198460"/>
    </source>
</evidence>
<reference evidence="2 4" key="2">
    <citation type="submission" date="2017-04" db="EMBL/GenBank/DDBJ databases">
        <authorList>
            <person name="Afonso C.L."/>
            <person name="Miller P.J."/>
            <person name="Scott M.A."/>
            <person name="Spackman E."/>
            <person name="Goraichik I."/>
            <person name="Dimitrov K.M."/>
            <person name="Suarez D.L."/>
            <person name="Swayne D.E."/>
        </authorList>
    </citation>
    <scope>NUCLEOTIDE SEQUENCE [LARGE SCALE GENOMIC DNA]</scope>
    <source>
        <strain evidence="2">LMG 28154</strain>
    </source>
</reference>
<proteinExistence type="predicted"/>
<gene>
    <name evidence="2" type="ORF">BSIN_3050</name>
    <name evidence="1" type="ORF">WS67_22335</name>
</gene>
<keyword evidence="3" id="KW-1185">Reference proteome</keyword>
<evidence type="ECO:0000313" key="3">
    <source>
        <dbReference type="Proteomes" id="UP000062788"/>
    </source>
</evidence>
<organism evidence="1 3">
    <name type="scientific">Burkholderia singularis</name>
    <dbReference type="NCBI Taxonomy" id="1503053"/>
    <lineage>
        <taxon>Bacteria</taxon>
        <taxon>Pseudomonadati</taxon>
        <taxon>Pseudomonadota</taxon>
        <taxon>Betaproteobacteria</taxon>
        <taxon>Burkholderiales</taxon>
        <taxon>Burkholderiaceae</taxon>
        <taxon>Burkholderia</taxon>
        <taxon>pseudomallei group</taxon>
    </lineage>
</organism>
<protein>
    <submittedName>
        <fullName evidence="1">Uncharacterized protein</fullName>
    </submittedName>
</protein>
<dbReference type="AlphaFoldDB" id="A0A103DWF6"/>
<evidence type="ECO:0000313" key="1">
    <source>
        <dbReference type="EMBL" id="KVE23940.1"/>
    </source>
</evidence>
<sequence>MRRADARCGRRIRAPAFSRGSGGVPVRRFAGGCAHGGAAARPGAARGVPRRVTGFARAG</sequence>
<reference evidence="1 3" key="1">
    <citation type="submission" date="2015-11" db="EMBL/GenBank/DDBJ databases">
        <title>Expanding the genomic diversity of Burkholderia species for the development of highly accurate diagnostics.</title>
        <authorList>
            <person name="Sahl J."/>
            <person name="Keim P."/>
            <person name="Wagner D."/>
        </authorList>
    </citation>
    <scope>NUCLEOTIDE SEQUENCE [LARGE SCALE GENOMIC DNA]</scope>
    <source>
        <strain evidence="1 3">TSV85</strain>
    </source>
</reference>
<dbReference type="EMBL" id="LOWA01000056">
    <property type="protein sequence ID" value="KVE23940.1"/>
    <property type="molecule type" value="Genomic_DNA"/>
</dbReference>
<accession>A0A103DWF6</accession>
<dbReference type="EMBL" id="FXAN01000045">
    <property type="protein sequence ID" value="SMF99863.1"/>
    <property type="molecule type" value="Genomic_DNA"/>
</dbReference>
<name>A0A103DWF6_9BURK</name>
<dbReference type="Proteomes" id="UP000062788">
    <property type="component" value="Unassembled WGS sequence"/>
</dbReference>
<evidence type="ECO:0000313" key="2">
    <source>
        <dbReference type="EMBL" id="SMF99863.1"/>
    </source>
</evidence>